<evidence type="ECO:0000259" key="4">
    <source>
        <dbReference type="Pfam" id="PF01979"/>
    </source>
</evidence>
<dbReference type="Pfam" id="PF01979">
    <property type="entry name" value="Amidohydro_1"/>
    <property type="match status" value="1"/>
</dbReference>
<protein>
    <submittedName>
        <fullName evidence="6">Amidohydrolase family protein</fullName>
    </submittedName>
</protein>
<dbReference type="InterPro" id="IPR006680">
    <property type="entry name" value="Amidohydro-rel"/>
</dbReference>
<feature type="domain" description="Aminodeoxyfutalosine deaminase/Imidazolonepropionase-like composite" evidence="5">
    <location>
        <begin position="38"/>
        <end position="60"/>
    </location>
</feature>
<evidence type="ECO:0000259" key="5">
    <source>
        <dbReference type="Pfam" id="PF22039"/>
    </source>
</evidence>
<dbReference type="SUPFAM" id="SSF51556">
    <property type="entry name" value="Metallo-dependent hydrolases"/>
    <property type="match status" value="1"/>
</dbReference>
<keyword evidence="2" id="KW-0378">Hydrolase</keyword>
<dbReference type="Gene3D" id="3.20.20.140">
    <property type="entry name" value="Metal-dependent hydrolases"/>
    <property type="match status" value="1"/>
</dbReference>
<dbReference type="Pfam" id="PF22039">
    <property type="entry name" value="HUTI_composite_bact"/>
    <property type="match status" value="1"/>
</dbReference>
<dbReference type="PANTHER" id="PTHR43794:SF11">
    <property type="entry name" value="AMIDOHYDROLASE-RELATED DOMAIN-CONTAINING PROTEIN"/>
    <property type="match status" value="1"/>
</dbReference>
<evidence type="ECO:0000313" key="6">
    <source>
        <dbReference type="EMBL" id="MCZ4518939.1"/>
    </source>
</evidence>
<keyword evidence="1" id="KW-0479">Metal-binding</keyword>
<organism evidence="6 7">
    <name type="scientific">Rhodococcus ruber</name>
    <dbReference type="NCBI Taxonomy" id="1830"/>
    <lineage>
        <taxon>Bacteria</taxon>
        <taxon>Bacillati</taxon>
        <taxon>Actinomycetota</taxon>
        <taxon>Actinomycetes</taxon>
        <taxon>Mycobacteriales</taxon>
        <taxon>Nocardiaceae</taxon>
        <taxon>Rhodococcus</taxon>
    </lineage>
</organism>
<evidence type="ECO:0000256" key="2">
    <source>
        <dbReference type="ARBA" id="ARBA00022801"/>
    </source>
</evidence>
<dbReference type="PANTHER" id="PTHR43794">
    <property type="entry name" value="AMINOHYDROLASE SSNA-RELATED"/>
    <property type="match status" value="1"/>
</dbReference>
<evidence type="ECO:0000313" key="7">
    <source>
        <dbReference type="Proteomes" id="UP001081071"/>
    </source>
</evidence>
<evidence type="ECO:0000256" key="1">
    <source>
        <dbReference type="ARBA" id="ARBA00022723"/>
    </source>
</evidence>
<dbReference type="SUPFAM" id="SSF51338">
    <property type="entry name" value="Composite domain of metallo-dependent hydrolases"/>
    <property type="match status" value="2"/>
</dbReference>
<dbReference type="InterPro" id="IPR050287">
    <property type="entry name" value="MTA/SAH_deaminase"/>
</dbReference>
<reference evidence="6" key="1">
    <citation type="submission" date="2022-12" db="EMBL/GenBank/DDBJ databases">
        <authorList>
            <person name="Krivoruchko A.V."/>
            <person name="Elkin A."/>
        </authorList>
    </citation>
    <scope>NUCLEOTIDE SEQUENCE</scope>
    <source>
        <strain evidence="6">IEGM 1391</strain>
    </source>
</reference>
<dbReference type="Proteomes" id="UP001081071">
    <property type="component" value="Unassembled WGS sequence"/>
</dbReference>
<dbReference type="InterPro" id="IPR054418">
    <property type="entry name" value="MQNX/HUTI_composite_N"/>
</dbReference>
<sequence length="470" mass="49310">MTSTQKQVAQGQQETVDLVLAAGAVITVDPGRQIIIGGAVAVAGSKIVAVGKRADVLAQYKPARLIDRPNGILTPGLVDSHSHPAGAYLIRGTIDELPAIERLTRTLMPHEDDLRPDEAYVASMATFAEMIRHGTTTFIDAGGPQTEQTAAAAAAIGIRGVLAPQMSDLPGPFERKVLSASENLAHADELFARFDGAADGRLKVFYDLDHPLSVTDELLAGVVEHARANNTGIVGHYIGRKPLGEIPEHAPDLARYERSGILDHGIVLGHLGWIPEADVQRLAASASSVAHCPSSSMLGAHGNISKGAIPEFVAAGGLATLGTDGAAISRFLDLVRVMYLAAATHKDVRTDPSIMPATTVFEMATINGAKAARWEDTIGSIEVGKAADLVMFDASGLTFAPNRFADPVNDIVYASSGSDVETVLIDGRVVMDEGKLLSVDLPALVADVDAAAASSLGRLGREQKPSWPIV</sequence>
<dbReference type="RefSeq" id="WP_269603864.1">
    <property type="nucleotide sequence ID" value="NZ_JAPWIJ010000004.1"/>
</dbReference>
<gene>
    <name evidence="6" type="ORF">O4220_10450</name>
</gene>
<evidence type="ECO:0000256" key="3">
    <source>
        <dbReference type="ARBA" id="ARBA00022833"/>
    </source>
</evidence>
<keyword evidence="3" id="KW-0862">Zinc</keyword>
<accession>A0ABT4MD72</accession>
<dbReference type="InterPro" id="IPR032466">
    <property type="entry name" value="Metal_Hydrolase"/>
</dbReference>
<feature type="domain" description="Amidohydrolase-related" evidence="4">
    <location>
        <begin position="72"/>
        <end position="430"/>
    </location>
</feature>
<comment type="caution">
    <text evidence="6">The sequence shown here is derived from an EMBL/GenBank/DDBJ whole genome shotgun (WGS) entry which is preliminary data.</text>
</comment>
<dbReference type="InterPro" id="IPR011059">
    <property type="entry name" value="Metal-dep_hydrolase_composite"/>
</dbReference>
<dbReference type="EMBL" id="JAPWIJ010000004">
    <property type="protein sequence ID" value="MCZ4518939.1"/>
    <property type="molecule type" value="Genomic_DNA"/>
</dbReference>
<proteinExistence type="predicted"/>
<keyword evidence="7" id="KW-1185">Reference proteome</keyword>
<name>A0ABT4MD72_9NOCA</name>
<dbReference type="Gene3D" id="2.30.40.10">
    <property type="entry name" value="Urease, subunit C, domain 1"/>
    <property type="match status" value="1"/>
</dbReference>